<name>A0ABN3JWH3_9ACTN</name>
<comment type="caution">
    <text evidence="1">The sequence shown here is derived from an EMBL/GenBank/DDBJ whole genome shotgun (WGS) entry which is preliminary data.</text>
</comment>
<dbReference type="RefSeq" id="WP_344603815.1">
    <property type="nucleotide sequence ID" value="NZ_BAAATK010000018.1"/>
</dbReference>
<proteinExistence type="predicted"/>
<evidence type="ECO:0008006" key="3">
    <source>
        <dbReference type="Google" id="ProtNLM"/>
    </source>
</evidence>
<dbReference type="Proteomes" id="UP001500460">
    <property type="component" value="Unassembled WGS sequence"/>
</dbReference>
<reference evidence="1 2" key="1">
    <citation type="journal article" date="2019" name="Int. J. Syst. Evol. Microbiol.">
        <title>The Global Catalogue of Microorganisms (GCM) 10K type strain sequencing project: providing services to taxonomists for standard genome sequencing and annotation.</title>
        <authorList>
            <consortium name="The Broad Institute Genomics Platform"/>
            <consortium name="The Broad Institute Genome Sequencing Center for Infectious Disease"/>
            <person name="Wu L."/>
            <person name="Ma J."/>
        </authorList>
    </citation>
    <scope>NUCLEOTIDE SEQUENCE [LARGE SCALE GENOMIC DNA]</scope>
    <source>
        <strain evidence="1 2">JCM 6922</strain>
    </source>
</reference>
<organism evidence="1 2">
    <name type="scientific">Streptomyces glaucus</name>
    <dbReference type="NCBI Taxonomy" id="284029"/>
    <lineage>
        <taxon>Bacteria</taxon>
        <taxon>Bacillati</taxon>
        <taxon>Actinomycetota</taxon>
        <taxon>Actinomycetes</taxon>
        <taxon>Kitasatosporales</taxon>
        <taxon>Streptomycetaceae</taxon>
        <taxon>Streptomyces</taxon>
    </lineage>
</organism>
<evidence type="ECO:0000313" key="2">
    <source>
        <dbReference type="Proteomes" id="UP001500460"/>
    </source>
</evidence>
<sequence length="191" mass="20494">MNDIAQDPGNSTSTARCAEHARPAWELYAATHGRVSIADLISDLLHLADRDKQDGDAETVLARAQRDYYAERGNCSPAPGTEYRFSISDIARATARILGDGWTAESGFWGVTGVVAPPRATTVFEFTTDYQGDLSITYEAHPRDNFPTAPALPDGVKAYDEGVYLEGASATDGLDALAQRSAAVIRAITGR</sequence>
<protein>
    <recommendedName>
        <fullName evidence="3">Secreted protein</fullName>
    </recommendedName>
</protein>
<keyword evidence="2" id="KW-1185">Reference proteome</keyword>
<gene>
    <name evidence="1" type="ORF">GCM10010421_31930</name>
</gene>
<evidence type="ECO:0000313" key="1">
    <source>
        <dbReference type="EMBL" id="GAA2439293.1"/>
    </source>
</evidence>
<accession>A0ABN3JWH3</accession>
<dbReference type="EMBL" id="BAAATK010000018">
    <property type="protein sequence ID" value="GAA2439293.1"/>
    <property type="molecule type" value="Genomic_DNA"/>
</dbReference>